<name>A0A367WXA1_9PROT</name>
<dbReference type="AlphaFoldDB" id="A0A367WXA1"/>
<reference evidence="1 2" key="1">
    <citation type="submission" date="2014-07" db="EMBL/GenBank/DDBJ databases">
        <title>Draft genome sequence of Thalassospira profundimaris PR54-5.</title>
        <authorList>
            <person name="Lai Q."/>
            <person name="Shao Z."/>
        </authorList>
    </citation>
    <scope>NUCLEOTIDE SEQUENCE [LARGE SCALE GENOMIC DNA]</scope>
    <source>
        <strain evidence="1 2">PR54-5</strain>
    </source>
</reference>
<dbReference type="EMBL" id="JPWI01000008">
    <property type="protein sequence ID" value="RCK45062.1"/>
    <property type="molecule type" value="Genomic_DNA"/>
</dbReference>
<proteinExistence type="predicted"/>
<dbReference type="RefSeq" id="WP_114098581.1">
    <property type="nucleotide sequence ID" value="NZ_JPWI01000008.1"/>
</dbReference>
<evidence type="ECO:0000313" key="1">
    <source>
        <dbReference type="EMBL" id="RCK45062.1"/>
    </source>
</evidence>
<dbReference type="Proteomes" id="UP000252255">
    <property type="component" value="Unassembled WGS sequence"/>
</dbReference>
<dbReference type="OrthoDB" id="8378722at2"/>
<organism evidence="1 2">
    <name type="scientific">Thalassospira profundimaris</name>
    <dbReference type="NCBI Taxonomy" id="502049"/>
    <lineage>
        <taxon>Bacteria</taxon>
        <taxon>Pseudomonadati</taxon>
        <taxon>Pseudomonadota</taxon>
        <taxon>Alphaproteobacteria</taxon>
        <taxon>Rhodospirillales</taxon>
        <taxon>Thalassospiraceae</taxon>
        <taxon>Thalassospira</taxon>
    </lineage>
</organism>
<comment type="caution">
    <text evidence="1">The sequence shown here is derived from an EMBL/GenBank/DDBJ whole genome shotgun (WGS) entry which is preliminary data.</text>
</comment>
<sequence length="94" mass="10597">MSHERTSQKTVTFDHPFHLKGFNDLFPSGSYVVETTEELVEGISFTVYRRVSTELHLKAKLNGMLVDRILNVNPIDLDLALSKDGEQEAGPDIH</sequence>
<protein>
    <submittedName>
        <fullName evidence="1">Uncharacterized protein</fullName>
    </submittedName>
</protein>
<gene>
    <name evidence="1" type="ORF">TH30_13735</name>
</gene>
<evidence type="ECO:0000313" key="2">
    <source>
        <dbReference type="Proteomes" id="UP000252255"/>
    </source>
</evidence>
<accession>A0A367WXA1</accession>